<dbReference type="EMBL" id="UYRU01045294">
    <property type="protein sequence ID" value="VDK89163.1"/>
    <property type="molecule type" value="Genomic_DNA"/>
</dbReference>
<dbReference type="AlphaFoldDB" id="A0A3P6U2N5"/>
<dbReference type="OrthoDB" id="1918at2759"/>
<feature type="compositionally biased region" description="Polar residues" evidence="1">
    <location>
        <begin position="179"/>
        <end position="191"/>
    </location>
</feature>
<evidence type="ECO:0000313" key="3">
    <source>
        <dbReference type="Proteomes" id="UP000281553"/>
    </source>
</evidence>
<dbReference type="InterPro" id="IPR014848">
    <property type="entry name" value="Rgp1"/>
</dbReference>
<protein>
    <recommendedName>
        <fullName evidence="4">Rgp1</fullName>
    </recommendedName>
</protein>
<reference evidence="2 3" key="1">
    <citation type="submission" date="2018-11" db="EMBL/GenBank/DDBJ databases">
        <authorList>
            <consortium name="Pathogen Informatics"/>
        </authorList>
    </citation>
    <scope>NUCLEOTIDE SEQUENCE [LARGE SCALE GENOMIC DNA]</scope>
</reference>
<dbReference type="Proteomes" id="UP000281553">
    <property type="component" value="Unassembled WGS sequence"/>
</dbReference>
<dbReference type="Pfam" id="PF08737">
    <property type="entry name" value="Rgp1"/>
    <property type="match status" value="1"/>
</dbReference>
<sequence>MHRKTLNQRLTVMANSSCVVSLKAILPGKLAPSYRGALLRIAYKAILSWKISYCLGGNSPDQEGCAVASDVRMVHLPFRVLPSFHAYYTPTLSSTSISSFLTSVAVTESDLDSSIQPESTNPFSVFYKMPGTPNSSDGGGGGGSNDNFSLRLNDFLPGVNLHPLVVDCLTDAFKQSLQTSSDSTTPENLPQAQEPVRRSSRKSSPPRSPSTVFAELVSSSSESTFAISAPEGHICRIGLYRTAARLGDCLNGYLDFQNAVVPCLQCTVQLDAYECVDRISEVPVKPNTQTNSSALPLFTVPIQVAFTGDERAPPKLPENARRTSWSEVQLDCANILYLPFSINVPLNAPPEFGLRSNFFKGTFQVRWGLNFQFKTSKTRQRSLSDSSESPGLFDNFIRKHSVRKKNDFTTVVYEVGSVFPWVLPISILPSGPGTFVFPSDSAADFYPALPVCS</sequence>
<dbReference type="PANTHER" id="PTHR12507">
    <property type="entry name" value="REDUCED GROWTH PHENOTYPE 1 RGP1, YEAST -RELATED"/>
    <property type="match status" value="1"/>
</dbReference>
<evidence type="ECO:0000313" key="2">
    <source>
        <dbReference type="EMBL" id="VDK89163.1"/>
    </source>
</evidence>
<feature type="region of interest" description="Disordered" evidence="1">
    <location>
        <begin position="179"/>
        <end position="211"/>
    </location>
</feature>
<evidence type="ECO:0000256" key="1">
    <source>
        <dbReference type="SAM" id="MobiDB-lite"/>
    </source>
</evidence>
<proteinExistence type="predicted"/>
<name>A0A3P6U2N5_DIBLA</name>
<accession>A0A3P6U2N5</accession>
<organism evidence="2 3">
    <name type="scientific">Dibothriocephalus latus</name>
    <name type="common">Fish tapeworm</name>
    <name type="synonym">Diphyllobothrium latum</name>
    <dbReference type="NCBI Taxonomy" id="60516"/>
    <lineage>
        <taxon>Eukaryota</taxon>
        <taxon>Metazoa</taxon>
        <taxon>Spiralia</taxon>
        <taxon>Lophotrochozoa</taxon>
        <taxon>Platyhelminthes</taxon>
        <taxon>Cestoda</taxon>
        <taxon>Eucestoda</taxon>
        <taxon>Diphyllobothriidea</taxon>
        <taxon>Diphyllobothriidae</taxon>
        <taxon>Dibothriocephalus</taxon>
    </lineage>
</organism>
<evidence type="ECO:0008006" key="4">
    <source>
        <dbReference type="Google" id="ProtNLM"/>
    </source>
</evidence>
<gene>
    <name evidence="2" type="ORF">DILT_LOCUS4339</name>
</gene>
<keyword evidence="3" id="KW-1185">Reference proteome</keyword>